<dbReference type="InterPro" id="IPR050143">
    <property type="entry name" value="TRIM/RBCC"/>
</dbReference>
<evidence type="ECO:0000256" key="1">
    <source>
        <dbReference type="ARBA" id="ARBA00009651"/>
    </source>
</evidence>
<reference evidence="5" key="1">
    <citation type="submission" date="2025-08" db="UniProtKB">
        <authorList>
            <consortium name="Ensembl"/>
        </authorList>
    </citation>
    <scope>IDENTIFICATION</scope>
</reference>
<feature type="region of interest" description="Disordered" evidence="3">
    <location>
        <begin position="1"/>
        <end position="46"/>
    </location>
</feature>
<dbReference type="InterPro" id="IPR003877">
    <property type="entry name" value="SPRY_dom"/>
</dbReference>
<proteinExistence type="inferred from homology"/>
<dbReference type="InterPro" id="IPR043136">
    <property type="entry name" value="B30.2/SPRY_sf"/>
</dbReference>
<dbReference type="InterPro" id="IPR006574">
    <property type="entry name" value="PRY"/>
</dbReference>
<dbReference type="GO" id="GO:1990830">
    <property type="term" value="P:cellular response to leukemia inhibitory factor"/>
    <property type="evidence" value="ECO:0007669"/>
    <property type="project" value="Ensembl"/>
</dbReference>
<dbReference type="Gene3D" id="3.30.160.60">
    <property type="entry name" value="Classic Zinc Finger"/>
    <property type="match status" value="1"/>
</dbReference>
<comment type="similarity">
    <text evidence="1">Belongs to the ohanin/vespryn family.</text>
</comment>
<name>A0A8D0HDY4_SPHPU</name>
<dbReference type="Pfam" id="PF13765">
    <property type="entry name" value="PRY"/>
    <property type="match status" value="1"/>
</dbReference>
<evidence type="ECO:0000313" key="6">
    <source>
        <dbReference type="Proteomes" id="UP000694392"/>
    </source>
</evidence>
<sequence length="445" mass="49857">MAQEIGELPPPGSAAESEASGAREYPGEGRSNGTCGGDLAPEPPEKAAERCPQHALELGWFCCTERRPVCAQCLSRGGCQGHRVRPIQEAAADVRNKIVDQCEKLQLQSAAITKYVEEVLPRKNVASCAREVLIQRLIFVRNVCENEEQQLLEKAHAEEERANQSILTQRAHWTEALQKLATLRTYLVGIITNMDDFLLINPQNHFVFFARTEEAEGILEPQESEKLNFNQKCVHSPLLSRLWASAILCCSEDIHINERTIGPLLALSEDKKTLTFIPKKAKGYPDDPERFDGWPNALARESFQKGVHAWRINVEKSNAYKLGISYSSLQRKGLGDEDRLGYNPVSWVFSCFDKKFSFSHNSHHQSVELLKCPTQIGVLVDFEGGELLFYDPNSCVILHLHREIFIAPVYPVLAVADQSRAHRPGPLQTSQLAPREEQPPGLACR</sequence>
<feature type="region of interest" description="Disordered" evidence="3">
    <location>
        <begin position="422"/>
        <end position="445"/>
    </location>
</feature>
<reference evidence="5" key="2">
    <citation type="submission" date="2025-09" db="UniProtKB">
        <authorList>
            <consortium name="Ensembl"/>
        </authorList>
    </citation>
    <scope>IDENTIFICATION</scope>
</reference>
<dbReference type="InterPro" id="IPR001870">
    <property type="entry name" value="B30.2/SPRY"/>
</dbReference>
<keyword evidence="6" id="KW-1185">Reference proteome</keyword>
<dbReference type="PROSITE" id="PS50188">
    <property type="entry name" value="B302_SPRY"/>
    <property type="match status" value="1"/>
</dbReference>
<gene>
    <name evidence="5" type="primary">BSPRY</name>
</gene>
<evidence type="ECO:0000256" key="3">
    <source>
        <dbReference type="SAM" id="MobiDB-lite"/>
    </source>
</evidence>
<dbReference type="Ensembl" id="ENSSPUT00000021887.1">
    <property type="protein sequence ID" value="ENSSPUP00000020544.1"/>
    <property type="gene ID" value="ENSSPUG00000015695.1"/>
</dbReference>
<dbReference type="SUPFAM" id="SSF57845">
    <property type="entry name" value="B-box zinc-binding domain"/>
    <property type="match status" value="1"/>
</dbReference>
<evidence type="ECO:0000259" key="4">
    <source>
        <dbReference type="PROSITE" id="PS50188"/>
    </source>
</evidence>
<feature type="compositionally biased region" description="Low complexity" evidence="3">
    <location>
        <begin position="13"/>
        <end position="22"/>
    </location>
</feature>
<dbReference type="InterPro" id="IPR013320">
    <property type="entry name" value="ConA-like_dom_sf"/>
</dbReference>
<dbReference type="Gene3D" id="2.60.120.920">
    <property type="match status" value="1"/>
</dbReference>
<dbReference type="Proteomes" id="UP000694392">
    <property type="component" value="Unplaced"/>
</dbReference>
<dbReference type="SMART" id="SM00589">
    <property type="entry name" value="PRY"/>
    <property type="match status" value="1"/>
</dbReference>
<evidence type="ECO:0000256" key="2">
    <source>
        <dbReference type="ARBA" id="ARBA00034460"/>
    </source>
</evidence>
<accession>A0A8D0HDY4</accession>
<protein>
    <submittedName>
        <fullName evidence="5">B-box and SPRY domain containing</fullName>
    </submittedName>
</protein>
<dbReference type="SMART" id="SM00449">
    <property type="entry name" value="SPRY"/>
    <property type="match status" value="1"/>
</dbReference>
<dbReference type="GeneTree" id="ENSGT00940000161096"/>
<feature type="domain" description="B30.2/SPRY" evidence="4">
    <location>
        <begin position="234"/>
        <end position="432"/>
    </location>
</feature>
<dbReference type="PANTHER" id="PTHR24103">
    <property type="entry name" value="E3 UBIQUITIN-PROTEIN LIGASE TRIM"/>
    <property type="match status" value="1"/>
</dbReference>
<dbReference type="AlphaFoldDB" id="A0A8D0HDY4"/>
<dbReference type="PRINTS" id="PR01407">
    <property type="entry name" value="BUTYPHLNCDUF"/>
</dbReference>
<evidence type="ECO:0000313" key="5">
    <source>
        <dbReference type="Ensembl" id="ENSSPUP00000020544.1"/>
    </source>
</evidence>
<dbReference type="InterPro" id="IPR003879">
    <property type="entry name" value="Butyrophylin_SPRY"/>
</dbReference>
<organism evidence="5 6">
    <name type="scientific">Sphenodon punctatus</name>
    <name type="common">Tuatara</name>
    <name type="synonym">Hatteria punctata</name>
    <dbReference type="NCBI Taxonomy" id="8508"/>
    <lineage>
        <taxon>Eukaryota</taxon>
        <taxon>Metazoa</taxon>
        <taxon>Chordata</taxon>
        <taxon>Craniata</taxon>
        <taxon>Vertebrata</taxon>
        <taxon>Euteleostomi</taxon>
        <taxon>Lepidosauria</taxon>
        <taxon>Sphenodontia</taxon>
        <taxon>Sphenodontidae</taxon>
        <taxon>Sphenodon</taxon>
    </lineage>
</organism>
<dbReference type="SUPFAM" id="SSF49899">
    <property type="entry name" value="Concanavalin A-like lectins/glucanases"/>
    <property type="match status" value="1"/>
</dbReference>
<dbReference type="CDD" id="cd19834">
    <property type="entry name" value="Bbox2_BSPRY"/>
    <property type="match status" value="1"/>
</dbReference>
<dbReference type="Pfam" id="PF00622">
    <property type="entry name" value="SPRY"/>
    <property type="match status" value="1"/>
</dbReference>
<comment type="function">
    <text evidence="2">Neurotoxin that produces dose-dependent hypolocomotion and hyperalgesia in mice. May directly act on the central nervous system, as it is 6500-fold more potent when administered intracerebroventricularly than intraperitoneal.</text>
</comment>